<reference evidence="2 3" key="1">
    <citation type="submission" date="2016-10" db="EMBL/GenBank/DDBJ databases">
        <authorList>
            <person name="Varghese N."/>
            <person name="Submissions S."/>
        </authorList>
    </citation>
    <scope>NUCLEOTIDE SEQUENCE [LARGE SCALE GENOMIC DNA]</scope>
    <source>
        <strain evidence="2 3">DSM 26672</strain>
    </source>
</reference>
<dbReference type="PANTHER" id="PTHR43802:SF1">
    <property type="entry name" value="IP11341P-RELATED"/>
    <property type="match status" value="1"/>
</dbReference>
<dbReference type="Proteomes" id="UP000199468">
    <property type="component" value="Unassembled WGS sequence"/>
</dbReference>
<dbReference type="InterPro" id="IPR029045">
    <property type="entry name" value="ClpP/crotonase-like_dom_sf"/>
</dbReference>
<protein>
    <submittedName>
        <fullName evidence="2">2-(1,2-epoxy-1,2-dihydrophenyl)acetyl-CoA isomerase</fullName>
    </submittedName>
</protein>
<dbReference type="InterPro" id="IPR001753">
    <property type="entry name" value="Enoyl-CoA_hydra/iso"/>
</dbReference>
<dbReference type="Gene3D" id="3.90.226.10">
    <property type="entry name" value="2-enoyl-CoA Hydratase, Chain A, domain 1"/>
    <property type="match status" value="1"/>
</dbReference>
<gene>
    <name evidence="2" type="ORF">SAMN05421844_107275</name>
</gene>
<dbReference type="PANTHER" id="PTHR43802">
    <property type="entry name" value="ENOYL-COA HYDRATASE"/>
    <property type="match status" value="1"/>
</dbReference>
<evidence type="ECO:0000313" key="3">
    <source>
        <dbReference type="Proteomes" id="UP000199468"/>
    </source>
</evidence>
<sequence length="263" mass="28279">MSEKVAIPTDEAPAVLHDLRDGVGIITLNRPRVHNALNDAARAALKEALIWARDDDAVRSVLLQGAGRSFCSGRDRNGFLETGKHASHRELILAAQELRLLQCELGKPSICALHGHAIGAGAELALGCDFRIAGADLKYSFPEVGFGVVSDTGSSALLTRLLGPARAKWLLASGEITDARQAADWHLVEWVVETTELADAAFEKAARLARRPPAALRKQSELIDAAAPVLLRQALGREMEAQLELFAGSEFALIREQGFEAHG</sequence>
<keyword evidence="2" id="KW-0413">Isomerase</keyword>
<dbReference type="EMBL" id="FNBZ01000007">
    <property type="protein sequence ID" value="SDH24854.1"/>
    <property type="molecule type" value="Genomic_DNA"/>
</dbReference>
<keyword evidence="3" id="KW-1185">Reference proteome</keyword>
<dbReference type="RefSeq" id="WP_091860461.1">
    <property type="nucleotide sequence ID" value="NZ_FNBZ01000007.1"/>
</dbReference>
<dbReference type="SUPFAM" id="SSF52096">
    <property type="entry name" value="ClpP/crotonase"/>
    <property type="match status" value="1"/>
</dbReference>
<accession>A0ABY0P4D9</accession>
<dbReference type="GO" id="GO:0016853">
    <property type="term" value="F:isomerase activity"/>
    <property type="evidence" value="ECO:0007669"/>
    <property type="project" value="UniProtKB-KW"/>
</dbReference>
<comment type="caution">
    <text evidence="2">The sequence shown here is derived from an EMBL/GenBank/DDBJ whole genome shotgun (WGS) entry which is preliminary data.</text>
</comment>
<name>A0ABY0P4D9_9HYPH</name>
<organism evidence="2 3">
    <name type="scientific">Bosea robiniae</name>
    <dbReference type="NCBI Taxonomy" id="1036780"/>
    <lineage>
        <taxon>Bacteria</taxon>
        <taxon>Pseudomonadati</taxon>
        <taxon>Pseudomonadota</taxon>
        <taxon>Alphaproteobacteria</taxon>
        <taxon>Hyphomicrobiales</taxon>
        <taxon>Boseaceae</taxon>
        <taxon>Bosea</taxon>
    </lineage>
</organism>
<dbReference type="Pfam" id="PF00378">
    <property type="entry name" value="ECH_1"/>
    <property type="match status" value="1"/>
</dbReference>
<evidence type="ECO:0000313" key="2">
    <source>
        <dbReference type="EMBL" id="SDH24854.1"/>
    </source>
</evidence>
<dbReference type="CDD" id="cd06558">
    <property type="entry name" value="crotonase-like"/>
    <property type="match status" value="1"/>
</dbReference>
<comment type="similarity">
    <text evidence="1">Belongs to the enoyl-CoA hydratase/isomerase family.</text>
</comment>
<evidence type="ECO:0000256" key="1">
    <source>
        <dbReference type="ARBA" id="ARBA00005254"/>
    </source>
</evidence>
<proteinExistence type="inferred from homology"/>